<dbReference type="PANTHER" id="PTHR30472">
    <property type="entry name" value="FERRIC ENTEROBACTIN TRANSPORT SYSTEM PERMEASE PROTEIN"/>
    <property type="match status" value="1"/>
</dbReference>
<feature type="transmembrane region" description="Helical" evidence="9">
    <location>
        <begin position="691"/>
        <end position="708"/>
    </location>
</feature>
<keyword evidence="7 9" id="KW-0472">Membrane</keyword>
<keyword evidence="11" id="KW-1185">Reference proteome</keyword>
<dbReference type="CDD" id="cd06550">
    <property type="entry name" value="TM_ABC_iron-siderophores_like"/>
    <property type="match status" value="2"/>
</dbReference>
<dbReference type="InterPro" id="IPR000522">
    <property type="entry name" value="ABC_transptr_permease_BtuC"/>
</dbReference>
<comment type="similarity">
    <text evidence="2">Belongs to the binding-protein-dependent transport system permease family. FecCD subfamily.</text>
</comment>
<dbReference type="RefSeq" id="WP_233421015.1">
    <property type="nucleotide sequence ID" value="NZ_JAUSVM010000001.1"/>
</dbReference>
<feature type="compositionally biased region" description="Basic and acidic residues" evidence="8">
    <location>
        <begin position="1"/>
        <end position="10"/>
    </location>
</feature>
<dbReference type="EMBL" id="JAUSVM010000001">
    <property type="protein sequence ID" value="MDQ0426299.1"/>
    <property type="molecule type" value="Genomic_DNA"/>
</dbReference>
<dbReference type="Proteomes" id="UP001240250">
    <property type="component" value="Unassembled WGS sequence"/>
</dbReference>
<feature type="transmembrane region" description="Helical" evidence="9">
    <location>
        <begin position="43"/>
        <end position="63"/>
    </location>
</feature>
<feature type="compositionally biased region" description="Low complexity" evidence="8">
    <location>
        <begin position="16"/>
        <end position="27"/>
    </location>
</feature>
<feature type="transmembrane region" description="Helical" evidence="9">
    <location>
        <begin position="291"/>
        <end position="306"/>
    </location>
</feature>
<evidence type="ECO:0000256" key="8">
    <source>
        <dbReference type="SAM" id="MobiDB-lite"/>
    </source>
</evidence>
<evidence type="ECO:0000256" key="6">
    <source>
        <dbReference type="ARBA" id="ARBA00022989"/>
    </source>
</evidence>
<keyword evidence="4" id="KW-1003">Cell membrane</keyword>
<dbReference type="PANTHER" id="PTHR30472:SF37">
    <property type="entry name" value="FE(3+) DICITRATE TRANSPORT SYSTEM PERMEASE PROTEIN FECD-RELATED"/>
    <property type="match status" value="1"/>
</dbReference>
<feature type="transmembrane region" description="Helical" evidence="9">
    <location>
        <begin position="347"/>
        <end position="367"/>
    </location>
</feature>
<dbReference type="InterPro" id="IPR037294">
    <property type="entry name" value="ABC_BtuC-like"/>
</dbReference>
<evidence type="ECO:0000256" key="1">
    <source>
        <dbReference type="ARBA" id="ARBA00004651"/>
    </source>
</evidence>
<evidence type="ECO:0000256" key="4">
    <source>
        <dbReference type="ARBA" id="ARBA00022475"/>
    </source>
</evidence>
<comment type="caution">
    <text evidence="10">The sequence shown here is derived from an EMBL/GenBank/DDBJ whole genome shotgun (WGS) entry which is preliminary data.</text>
</comment>
<evidence type="ECO:0000256" key="9">
    <source>
        <dbReference type="SAM" id="Phobius"/>
    </source>
</evidence>
<keyword evidence="3" id="KW-0813">Transport</keyword>
<feature type="transmembrane region" description="Helical" evidence="9">
    <location>
        <begin position="227"/>
        <end position="246"/>
    </location>
</feature>
<feature type="transmembrane region" description="Helical" evidence="9">
    <location>
        <begin position="476"/>
        <end position="494"/>
    </location>
</feature>
<dbReference type="Pfam" id="PF01032">
    <property type="entry name" value="FecCD"/>
    <property type="match status" value="2"/>
</dbReference>
<evidence type="ECO:0000313" key="11">
    <source>
        <dbReference type="Proteomes" id="UP001240250"/>
    </source>
</evidence>
<feature type="transmembrane region" description="Helical" evidence="9">
    <location>
        <begin position="447"/>
        <end position="464"/>
    </location>
</feature>
<dbReference type="Gene3D" id="1.10.3470.10">
    <property type="entry name" value="ABC transporter involved in vitamin B12 uptake, BtuC"/>
    <property type="match status" value="2"/>
</dbReference>
<sequence length="714" mass="71821">MSTLRQRDDAPPPAVARPAAAAARPDAPGVPLPRTPRRGSLRVGVVLALVAAWVLAAVVLHLVQGTADVGLRDLLALVTGDAVDQAAAVVVESRVPRLLAAVLVGTALGASGTAMQAVARNPLASPDTTAVNAGAYLALTLASAFGTTLAPLAGVGVAFVGGIAAAALVIGLSSGRSVSVVRLVLAGSVVTMGLASITSVVMLLLPWEVQGMFAWGAGSLSQNGSATVVRVLPVVAAGVVALLLLARRLDVLQLGDDAARSLGMRVGATRVVVVVVAVLLAASAVSVTGPIGFVGLCAPLLVRLAARRVRQLTRHRVLILASAATGVALVLTADVLLRAVFGSVAGVTVPTGVVTSALGAVFLIVLARRLRSGDTGEALAGMRAGTALGRRAPLLVLTLAGAALLAALVAAVLLGDRALLLGDVDLWLRGAASVRLEIILDSRVPRVLAALLAGACLALAGALVQAVTRNPLADPGVLGVSSAAGLGAVVTIVAVPAAGFAMLFGGALLGAAVAAVVLLGGTRGGDQVRTVLVGVGIGAFSSALTTLLLVRSDPWNQNKAMTWLAGSTYGATWVQQLPMVVVLVLAAAVLVRTSRDLDVLQLDDLTPRVLGVAVPRARLVHVALAIVLTAAATASIGVVAFVGLVAPHAARLLIGKRHALLLPLTVLLGATLVVVADLVGRATIAPAQLPAGLVTSLIGTPYFLWLLWRIRTDR</sequence>
<keyword evidence="6 9" id="KW-1133">Transmembrane helix</keyword>
<evidence type="ECO:0000256" key="5">
    <source>
        <dbReference type="ARBA" id="ARBA00022692"/>
    </source>
</evidence>
<feature type="transmembrane region" description="Helical" evidence="9">
    <location>
        <begin position="658"/>
        <end position="679"/>
    </location>
</feature>
<feature type="transmembrane region" description="Helical" evidence="9">
    <location>
        <begin position="184"/>
        <end position="207"/>
    </location>
</feature>
<reference evidence="10 11" key="1">
    <citation type="submission" date="2023-07" db="EMBL/GenBank/DDBJ databases">
        <title>Sequencing the genomes of 1000 actinobacteria strains.</title>
        <authorList>
            <person name="Klenk H.-P."/>
        </authorList>
    </citation>
    <scope>NUCLEOTIDE SEQUENCE [LARGE SCALE GENOMIC DNA]</scope>
    <source>
        <strain evidence="10 11">DSM 14785</strain>
    </source>
</reference>
<evidence type="ECO:0000256" key="2">
    <source>
        <dbReference type="ARBA" id="ARBA00007935"/>
    </source>
</evidence>
<feature type="transmembrane region" description="Helical" evidence="9">
    <location>
        <begin position="531"/>
        <end position="550"/>
    </location>
</feature>
<proteinExistence type="inferred from homology"/>
<feature type="transmembrane region" description="Helical" evidence="9">
    <location>
        <begin position="392"/>
        <end position="414"/>
    </location>
</feature>
<dbReference type="SUPFAM" id="SSF81345">
    <property type="entry name" value="ABC transporter involved in vitamin B12 uptake, BtuC"/>
    <property type="match status" value="2"/>
</dbReference>
<organism evidence="10 11">
    <name type="scientific">Cellulomonas iranensis</name>
    <dbReference type="NCBI Taxonomy" id="76862"/>
    <lineage>
        <taxon>Bacteria</taxon>
        <taxon>Bacillati</taxon>
        <taxon>Actinomycetota</taxon>
        <taxon>Actinomycetes</taxon>
        <taxon>Micrococcales</taxon>
        <taxon>Cellulomonadaceae</taxon>
        <taxon>Cellulomonas</taxon>
    </lineage>
</organism>
<evidence type="ECO:0000256" key="3">
    <source>
        <dbReference type="ARBA" id="ARBA00022448"/>
    </source>
</evidence>
<feature type="transmembrane region" description="Helical" evidence="9">
    <location>
        <begin position="267"/>
        <end position="285"/>
    </location>
</feature>
<gene>
    <name evidence="10" type="ORF">JO380_002680</name>
</gene>
<evidence type="ECO:0000256" key="7">
    <source>
        <dbReference type="ARBA" id="ARBA00023136"/>
    </source>
</evidence>
<keyword evidence="5 9" id="KW-0812">Transmembrane</keyword>
<feature type="region of interest" description="Disordered" evidence="8">
    <location>
        <begin position="1"/>
        <end position="35"/>
    </location>
</feature>
<feature type="transmembrane region" description="Helical" evidence="9">
    <location>
        <begin position="318"/>
        <end position="341"/>
    </location>
</feature>
<feature type="transmembrane region" description="Helical" evidence="9">
    <location>
        <begin position="622"/>
        <end position="646"/>
    </location>
</feature>
<accession>A0ABU0GLR9</accession>
<dbReference type="NCBIfam" id="NF007867">
    <property type="entry name" value="PRK10577.1-3"/>
    <property type="match status" value="1"/>
</dbReference>
<comment type="subcellular location">
    <subcellularLocation>
        <location evidence="1">Cell membrane</location>
        <topology evidence="1">Multi-pass membrane protein</topology>
    </subcellularLocation>
</comment>
<feature type="transmembrane region" description="Helical" evidence="9">
    <location>
        <begin position="152"/>
        <end position="172"/>
    </location>
</feature>
<feature type="transmembrane region" description="Helical" evidence="9">
    <location>
        <begin position="500"/>
        <end position="519"/>
    </location>
</feature>
<evidence type="ECO:0000313" key="10">
    <source>
        <dbReference type="EMBL" id="MDQ0426299.1"/>
    </source>
</evidence>
<protein>
    <submittedName>
        <fullName evidence="10">Iron complex transport system permease protein</fullName>
    </submittedName>
</protein>
<name>A0ABU0GLR9_9CELL</name>